<comment type="caution">
    <text evidence="13">The sequence shown here is derived from an EMBL/GenBank/DDBJ whole genome shotgun (WGS) entry which is preliminary data.</text>
</comment>
<keyword evidence="5" id="KW-0136">Cellulose degradation</keyword>
<reference evidence="13" key="1">
    <citation type="submission" date="2020-04" db="EMBL/GenBank/DDBJ databases">
        <title>Genome Assembly and Annotation of Botryosphaeria dothidea sdau 11-99, a Latent Pathogen of Apple Fruit Ring Rot in China.</title>
        <authorList>
            <person name="Yu C."/>
            <person name="Diao Y."/>
            <person name="Lu Q."/>
            <person name="Zhao J."/>
            <person name="Cui S."/>
            <person name="Peng C."/>
            <person name="He B."/>
            <person name="Liu H."/>
        </authorList>
    </citation>
    <scope>NUCLEOTIDE SEQUENCE [LARGE SCALE GENOMIC DNA]</scope>
    <source>
        <strain evidence="13">Sdau11-99</strain>
    </source>
</reference>
<keyword evidence="6" id="KW-0119">Carbohydrate metabolism</keyword>
<dbReference type="Pfam" id="PF02015">
    <property type="entry name" value="Glyco_hydro_45"/>
    <property type="match status" value="2"/>
</dbReference>
<feature type="compositionally biased region" description="Gly residues" evidence="10">
    <location>
        <begin position="317"/>
        <end position="343"/>
    </location>
</feature>
<organism evidence="13 14">
    <name type="scientific">Botryosphaeria dothidea</name>
    <dbReference type="NCBI Taxonomy" id="55169"/>
    <lineage>
        <taxon>Eukaryota</taxon>
        <taxon>Fungi</taxon>
        <taxon>Dikarya</taxon>
        <taxon>Ascomycota</taxon>
        <taxon>Pezizomycotina</taxon>
        <taxon>Dothideomycetes</taxon>
        <taxon>Dothideomycetes incertae sedis</taxon>
        <taxon>Botryosphaeriales</taxon>
        <taxon>Botryosphaeriaceae</taxon>
        <taxon>Botryosphaeria</taxon>
    </lineage>
</organism>
<dbReference type="OrthoDB" id="10035502at2759"/>
<dbReference type="PROSITE" id="PS01140">
    <property type="entry name" value="GLYCOSYL_HYDROL_F45"/>
    <property type="match status" value="1"/>
</dbReference>
<keyword evidence="7" id="KW-0326">Glycosidase</keyword>
<evidence type="ECO:0000256" key="7">
    <source>
        <dbReference type="ARBA" id="ARBA00023295"/>
    </source>
</evidence>
<evidence type="ECO:0000256" key="6">
    <source>
        <dbReference type="ARBA" id="ARBA00023277"/>
    </source>
</evidence>
<dbReference type="InterPro" id="IPR052288">
    <property type="entry name" value="GH45_Enzymes"/>
</dbReference>
<keyword evidence="14" id="KW-1185">Reference proteome</keyword>
<evidence type="ECO:0000256" key="10">
    <source>
        <dbReference type="SAM" id="MobiDB-lite"/>
    </source>
</evidence>
<feature type="compositionally biased region" description="Low complexity" evidence="10">
    <location>
        <begin position="107"/>
        <end position="141"/>
    </location>
</feature>
<dbReference type="InterPro" id="IPR036908">
    <property type="entry name" value="RlpA-like_sf"/>
</dbReference>
<evidence type="ECO:0000313" key="14">
    <source>
        <dbReference type="Proteomes" id="UP000572817"/>
    </source>
</evidence>
<dbReference type="GO" id="GO:0030245">
    <property type="term" value="P:cellulose catabolic process"/>
    <property type="evidence" value="ECO:0007669"/>
    <property type="project" value="UniProtKB-KW"/>
</dbReference>
<comment type="catalytic activity">
    <reaction evidence="1 9">
        <text>Endohydrolysis of (1-&gt;4)-beta-D-glucosidic linkages in cellulose, lichenin and cereal beta-D-glucans.</text>
        <dbReference type="EC" id="3.2.1.4"/>
    </reaction>
</comment>
<dbReference type="GO" id="GO:0008810">
    <property type="term" value="F:cellulase activity"/>
    <property type="evidence" value="ECO:0007669"/>
    <property type="project" value="UniProtKB-EC"/>
</dbReference>
<keyword evidence="11" id="KW-0732">Signal</keyword>
<proteinExistence type="inferred from homology"/>
<protein>
    <recommendedName>
        <fullName evidence="3 9">Cellulase</fullName>
        <ecNumber evidence="3 9">3.2.1.4</ecNumber>
    </recommendedName>
</protein>
<dbReference type="Proteomes" id="UP000572817">
    <property type="component" value="Unassembled WGS sequence"/>
</dbReference>
<evidence type="ECO:0000256" key="9">
    <source>
        <dbReference type="PROSITE-ProRule" id="PRU10069"/>
    </source>
</evidence>
<feature type="chain" id="PRO_5034141870" description="Cellulase" evidence="11">
    <location>
        <begin position="26"/>
        <end position="343"/>
    </location>
</feature>
<evidence type="ECO:0000256" key="5">
    <source>
        <dbReference type="ARBA" id="ARBA00023001"/>
    </source>
</evidence>
<dbReference type="AlphaFoldDB" id="A0A8H4IKJ7"/>
<accession>A0A8H4IKJ7</accession>
<keyword evidence="4" id="KW-0378">Hydrolase</keyword>
<evidence type="ECO:0000313" key="13">
    <source>
        <dbReference type="EMBL" id="KAF4302897.1"/>
    </source>
</evidence>
<keyword evidence="8" id="KW-0624">Polysaccharide degradation</keyword>
<evidence type="ECO:0000256" key="4">
    <source>
        <dbReference type="ARBA" id="ARBA00022801"/>
    </source>
</evidence>
<dbReference type="InterPro" id="IPR000334">
    <property type="entry name" value="Glyco_hydro_45"/>
</dbReference>
<dbReference type="EMBL" id="WWBZ02000062">
    <property type="protein sequence ID" value="KAF4302897.1"/>
    <property type="molecule type" value="Genomic_DNA"/>
</dbReference>
<gene>
    <name evidence="13" type="ORF">GTA08_BOTSDO09453</name>
</gene>
<evidence type="ECO:0000256" key="11">
    <source>
        <dbReference type="SAM" id="SignalP"/>
    </source>
</evidence>
<sequence length="343" mass="36014">MAPHSFTSSLAATLLSLSSLHITTAQQVPQQNGGYQNGGYQNNGYQNGGYQNGGYQNGGYQGYGTSTRYWDCCMPSCSNPNKAPVTHPVNVCSVQDQPLFSQGSPLNQDPQSNQYQPYNQNQKSNQYQQQSNQYQQPDQGVQSGCGGGNGFQCSDQSPRAINQNLAIGFAAANIAGLTESDWCCACYALTFTNTAIAGKTMIVQITNTGNDLKPNQFDIAMPGGGVGQFQQGCATQWGDGGGTGGFSGGGFSNPQQYGGVQDVSECQSLPPAWQAGCEFRYGWFMNADNPNLQFQRVQCPDQLVQTTGCSRLEEARGAGGSGGGGMGGGMRGGMGGGMGRGST</sequence>
<dbReference type="PANTHER" id="PTHR39730">
    <property type="entry name" value="ENDOGLUCANASE 1"/>
    <property type="match status" value="1"/>
</dbReference>
<evidence type="ECO:0000256" key="3">
    <source>
        <dbReference type="ARBA" id="ARBA00012601"/>
    </source>
</evidence>
<evidence type="ECO:0000256" key="2">
    <source>
        <dbReference type="ARBA" id="ARBA00007793"/>
    </source>
</evidence>
<feature type="signal peptide" evidence="11">
    <location>
        <begin position="1"/>
        <end position="25"/>
    </location>
</feature>
<feature type="domain" description="Glycosyl hydrolases family 45 active site" evidence="12">
    <location>
        <begin position="66"/>
        <end position="77"/>
    </location>
</feature>
<dbReference type="EC" id="3.2.1.4" evidence="3 9"/>
<feature type="active site" description="Nucleophile" evidence="9">
    <location>
        <position position="71"/>
    </location>
</feature>
<feature type="region of interest" description="Disordered" evidence="10">
    <location>
        <begin position="102"/>
        <end position="141"/>
    </location>
</feature>
<dbReference type="Gene3D" id="2.40.40.10">
    <property type="entry name" value="RlpA-like domain"/>
    <property type="match status" value="1"/>
</dbReference>
<feature type="region of interest" description="Disordered" evidence="10">
    <location>
        <begin position="314"/>
        <end position="343"/>
    </location>
</feature>
<dbReference type="SUPFAM" id="SSF50685">
    <property type="entry name" value="Barwin-like endoglucanases"/>
    <property type="match status" value="2"/>
</dbReference>
<evidence type="ECO:0000259" key="12">
    <source>
        <dbReference type="PROSITE" id="PS01140"/>
    </source>
</evidence>
<dbReference type="PANTHER" id="PTHR39730:SF1">
    <property type="entry name" value="ENDOGLUCANASE 1"/>
    <property type="match status" value="1"/>
</dbReference>
<name>A0A8H4IKJ7_9PEZI</name>
<evidence type="ECO:0000256" key="8">
    <source>
        <dbReference type="ARBA" id="ARBA00023326"/>
    </source>
</evidence>
<comment type="similarity">
    <text evidence="2">Belongs to the glycosyl hydrolase 45 (cellulase K) family.</text>
</comment>
<evidence type="ECO:0000256" key="1">
    <source>
        <dbReference type="ARBA" id="ARBA00000966"/>
    </source>
</evidence>